<evidence type="ECO:0000313" key="2">
    <source>
        <dbReference type="EMBL" id="ABQ03329.1"/>
    </source>
</evidence>
<dbReference type="EMBL" id="CP000685">
    <property type="protein sequence ID" value="ABQ03329.1"/>
    <property type="molecule type" value="Genomic_DNA"/>
</dbReference>
<dbReference type="STRING" id="376686.Fjoh_0293"/>
<gene>
    <name evidence="2" type="ordered locus">Fjoh_0293</name>
</gene>
<sequence>MKLLIISTAPLIYKDNKVFAYGPYTSELIVYKKYIEKISFACPVWTSDKELLVSEIPFSIENHYKLIDSNLNSFTNIFKSFFQSIYNLMILFKAIKDADHVHLRCPGNVGLIGSFAQIFFPSKIKTAKYAGNWDPKSNQPWTYKLQKYILSNTFLTKNIQVLVYGEWPGQSKNIKSFFTATYYESEKKIVSKPALSTFVNFIFTGSLVKGKNPLYALRLVNELIKSGNNIVLNMYGEGIERKILEDYITTNSLEQNVFLHGNQKKEILKLAYEKSHFVILPSKSEGWPKTIAEGMFLGCVPVATKISCVPFMLDHGKRGILLEMDLEKDRIQIQNLLSNPNDFLIKSELAQNWSQKYTMEVFETEIKNLLKK</sequence>
<dbReference type="Pfam" id="PF00534">
    <property type="entry name" value="Glycos_transf_1"/>
    <property type="match status" value="1"/>
</dbReference>
<dbReference type="PANTHER" id="PTHR12526:SF630">
    <property type="entry name" value="GLYCOSYLTRANSFERASE"/>
    <property type="match status" value="1"/>
</dbReference>
<dbReference type="SUPFAM" id="SSF53756">
    <property type="entry name" value="UDP-Glycosyltransferase/glycogen phosphorylase"/>
    <property type="match status" value="1"/>
</dbReference>
<reference evidence="2 3" key="1">
    <citation type="journal article" date="2009" name="Appl. Environ. Microbiol.">
        <title>Novel features of the polysaccharide-digesting gliding bacterium Flavobacterium johnsoniae as revealed by genome sequence analysis.</title>
        <authorList>
            <person name="McBride M.J."/>
            <person name="Xie G."/>
            <person name="Martens E.C."/>
            <person name="Lapidus A."/>
            <person name="Henrissat B."/>
            <person name="Rhodes R.G."/>
            <person name="Goltsman E."/>
            <person name="Wang W."/>
            <person name="Xu J."/>
            <person name="Hunnicutt D.W."/>
            <person name="Staroscik A.M."/>
            <person name="Hoover T.R."/>
            <person name="Cheng Y.Q."/>
            <person name="Stein J.L."/>
        </authorList>
    </citation>
    <scope>NUCLEOTIDE SEQUENCE [LARGE SCALE GENOMIC DNA]</scope>
    <source>
        <strain evidence="3">ATCC 17061 / DSM 2064 / JCM 8514 / BCRC 14874 / CCUG 350202 / NBRC 14942 / NCIMB 11054 / UW101</strain>
    </source>
</reference>
<organism evidence="2 3">
    <name type="scientific">Flavobacterium johnsoniae (strain ATCC 17061 / DSM 2064 / JCM 8514 / BCRC 14874 / CCUG 350202 / NBRC 14942 / NCIMB 11054 / UW101)</name>
    <name type="common">Cytophaga johnsonae</name>
    <dbReference type="NCBI Taxonomy" id="376686"/>
    <lineage>
        <taxon>Bacteria</taxon>
        <taxon>Pseudomonadati</taxon>
        <taxon>Bacteroidota</taxon>
        <taxon>Flavobacteriia</taxon>
        <taxon>Flavobacteriales</taxon>
        <taxon>Flavobacteriaceae</taxon>
        <taxon>Flavobacterium</taxon>
    </lineage>
</organism>
<feature type="domain" description="Glycosyl transferase family 1" evidence="1">
    <location>
        <begin position="200"/>
        <end position="340"/>
    </location>
</feature>
<name>A5FN81_FLAJ1</name>
<dbReference type="GO" id="GO:0016757">
    <property type="term" value="F:glycosyltransferase activity"/>
    <property type="evidence" value="ECO:0007669"/>
    <property type="project" value="InterPro"/>
</dbReference>
<dbReference type="AlphaFoldDB" id="A5FN81"/>
<dbReference type="KEGG" id="fjo:Fjoh_0293"/>
<dbReference type="RefSeq" id="WP_012022399.1">
    <property type="nucleotide sequence ID" value="NZ_MUGZ01000005.1"/>
</dbReference>
<evidence type="ECO:0000313" key="3">
    <source>
        <dbReference type="Proteomes" id="UP000006694"/>
    </source>
</evidence>
<proteinExistence type="predicted"/>
<dbReference type="PANTHER" id="PTHR12526">
    <property type="entry name" value="GLYCOSYLTRANSFERASE"/>
    <property type="match status" value="1"/>
</dbReference>
<dbReference type="OrthoDB" id="1395864at2"/>
<protein>
    <submittedName>
        <fullName evidence="2">Candidate alpha-glycosyltransferase Glycosyltransferase family 4</fullName>
    </submittedName>
</protein>
<dbReference type="Gene3D" id="3.40.50.2000">
    <property type="entry name" value="Glycogen Phosphorylase B"/>
    <property type="match status" value="1"/>
</dbReference>
<dbReference type="HOGENOM" id="CLU_063649_0_0_10"/>
<keyword evidence="3" id="KW-1185">Reference proteome</keyword>
<dbReference type="Proteomes" id="UP000006694">
    <property type="component" value="Chromosome"/>
</dbReference>
<evidence type="ECO:0000259" key="1">
    <source>
        <dbReference type="Pfam" id="PF00534"/>
    </source>
</evidence>
<accession>A5FN81</accession>
<dbReference type="eggNOG" id="COG0438">
    <property type="taxonomic scope" value="Bacteria"/>
</dbReference>
<dbReference type="CAZy" id="GT4">
    <property type="family name" value="Glycosyltransferase Family 4"/>
</dbReference>
<dbReference type="InterPro" id="IPR001296">
    <property type="entry name" value="Glyco_trans_1"/>
</dbReference>